<accession>A0A644UZF0</accession>
<reference evidence="2" key="1">
    <citation type="submission" date="2019-08" db="EMBL/GenBank/DDBJ databases">
        <authorList>
            <person name="Kucharzyk K."/>
            <person name="Murdoch R.W."/>
            <person name="Higgins S."/>
            <person name="Loffler F."/>
        </authorList>
    </citation>
    <scope>NUCLEOTIDE SEQUENCE</scope>
</reference>
<sequence>MPLHRRETGPVQDALQGPRKGVERRLGRGFRAPFPVEGLLR</sequence>
<dbReference type="AlphaFoldDB" id="A0A644UZF0"/>
<gene>
    <name evidence="2" type="ORF">SDC9_30413</name>
</gene>
<name>A0A644UZF0_9ZZZZ</name>
<organism evidence="2">
    <name type="scientific">bioreactor metagenome</name>
    <dbReference type="NCBI Taxonomy" id="1076179"/>
    <lineage>
        <taxon>unclassified sequences</taxon>
        <taxon>metagenomes</taxon>
        <taxon>ecological metagenomes</taxon>
    </lineage>
</organism>
<dbReference type="EMBL" id="VSSQ01000190">
    <property type="protein sequence ID" value="MPL84448.1"/>
    <property type="molecule type" value="Genomic_DNA"/>
</dbReference>
<comment type="caution">
    <text evidence="2">The sequence shown here is derived from an EMBL/GenBank/DDBJ whole genome shotgun (WGS) entry which is preliminary data.</text>
</comment>
<evidence type="ECO:0000313" key="2">
    <source>
        <dbReference type="EMBL" id="MPL84448.1"/>
    </source>
</evidence>
<evidence type="ECO:0000256" key="1">
    <source>
        <dbReference type="SAM" id="MobiDB-lite"/>
    </source>
</evidence>
<protein>
    <submittedName>
        <fullName evidence="2">Uncharacterized protein</fullName>
    </submittedName>
</protein>
<feature type="region of interest" description="Disordered" evidence="1">
    <location>
        <begin position="1"/>
        <end position="28"/>
    </location>
</feature>
<proteinExistence type="predicted"/>